<protein>
    <submittedName>
        <fullName evidence="1">Uncharacterized protein</fullName>
    </submittedName>
</protein>
<dbReference type="OrthoDB" id="9798627at2"/>
<name>A0A0S4L7I4_9BACT</name>
<evidence type="ECO:0000313" key="1">
    <source>
        <dbReference type="EMBL" id="CUS33655.1"/>
    </source>
</evidence>
<organism evidence="1 2">
    <name type="scientific">Candidatus Nitrospira nitrosa</name>
    <dbReference type="NCBI Taxonomy" id="1742972"/>
    <lineage>
        <taxon>Bacteria</taxon>
        <taxon>Pseudomonadati</taxon>
        <taxon>Nitrospirota</taxon>
        <taxon>Nitrospiria</taxon>
        <taxon>Nitrospirales</taxon>
        <taxon>Nitrospiraceae</taxon>
        <taxon>Nitrospira</taxon>
    </lineage>
</organism>
<dbReference type="STRING" id="1742972.COMA1_11278"/>
<gene>
    <name evidence="1" type="ORF">COMA1_11278</name>
</gene>
<dbReference type="EMBL" id="CZQA01000001">
    <property type="protein sequence ID" value="CUS33655.1"/>
    <property type="molecule type" value="Genomic_DNA"/>
</dbReference>
<accession>A0A0S4L7I4</accession>
<keyword evidence="2" id="KW-1185">Reference proteome</keyword>
<dbReference type="Proteomes" id="UP000199032">
    <property type="component" value="Unassembled WGS sequence"/>
</dbReference>
<evidence type="ECO:0000313" key="2">
    <source>
        <dbReference type="Proteomes" id="UP000199032"/>
    </source>
</evidence>
<reference evidence="1 2" key="1">
    <citation type="submission" date="2015-10" db="EMBL/GenBank/DDBJ databases">
        <authorList>
            <person name="Gilbert D.G."/>
        </authorList>
    </citation>
    <scope>NUCLEOTIDE SEQUENCE [LARGE SCALE GENOMIC DNA]</scope>
    <source>
        <strain evidence="1">COMA1</strain>
    </source>
</reference>
<dbReference type="AlphaFoldDB" id="A0A0S4L7I4"/>
<proteinExistence type="predicted"/>
<dbReference type="RefSeq" id="WP_090745250.1">
    <property type="nucleotide sequence ID" value="NZ_CZQA01000001.1"/>
</dbReference>
<sequence>MPIDNSKQVTAIRQQIAELDALAQQTCQDLNTVAGTERIAKWKSRTVTLITTAVSREDGERFAQIQPGPSFTNDLLEEFSDLVECYRTPLVRLADTLSRFSSSGS</sequence>